<feature type="transmembrane region" description="Helical" evidence="5">
    <location>
        <begin position="76"/>
        <end position="98"/>
    </location>
</feature>
<feature type="transmembrane region" description="Helical" evidence="5">
    <location>
        <begin position="110"/>
        <end position="129"/>
    </location>
</feature>
<gene>
    <name evidence="7" type="ORF">D6810_00910</name>
</gene>
<organism evidence="7 8">
    <name type="scientific">Candidatus Dojkabacteria bacterium</name>
    <dbReference type="NCBI Taxonomy" id="2099670"/>
    <lineage>
        <taxon>Bacteria</taxon>
        <taxon>Candidatus Dojkabacteria</taxon>
    </lineage>
</organism>
<dbReference type="Proteomes" id="UP000269410">
    <property type="component" value="Unassembled WGS sequence"/>
</dbReference>
<keyword evidence="2 5" id="KW-0812">Transmembrane</keyword>
<proteinExistence type="predicted"/>
<comment type="subcellular location">
    <subcellularLocation>
        <location evidence="1">Membrane</location>
        <topology evidence="1">Multi-pass membrane protein</topology>
    </subcellularLocation>
</comment>
<dbReference type="EMBL" id="RFKV01000030">
    <property type="protein sequence ID" value="RMD77474.1"/>
    <property type="molecule type" value="Genomic_DNA"/>
</dbReference>
<protein>
    <submittedName>
        <fullName evidence="7">GtrA family protein</fullName>
    </submittedName>
</protein>
<dbReference type="GO" id="GO:0016020">
    <property type="term" value="C:membrane"/>
    <property type="evidence" value="ECO:0007669"/>
    <property type="project" value="UniProtKB-SubCell"/>
</dbReference>
<dbReference type="Pfam" id="PF04138">
    <property type="entry name" value="GtrA_DPMS_TM"/>
    <property type="match status" value="1"/>
</dbReference>
<feature type="transmembrane region" description="Helical" evidence="5">
    <location>
        <begin position="12"/>
        <end position="39"/>
    </location>
</feature>
<dbReference type="AlphaFoldDB" id="A0A3M0Z132"/>
<keyword evidence="3 5" id="KW-1133">Transmembrane helix</keyword>
<dbReference type="GO" id="GO:0000271">
    <property type="term" value="P:polysaccharide biosynthetic process"/>
    <property type="evidence" value="ECO:0007669"/>
    <property type="project" value="InterPro"/>
</dbReference>
<evidence type="ECO:0000256" key="1">
    <source>
        <dbReference type="ARBA" id="ARBA00004141"/>
    </source>
</evidence>
<evidence type="ECO:0000313" key="7">
    <source>
        <dbReference type="EMBL" id="RMD77474.1"/>
    </source>
</evidence>
<sequence length="131" mass="15310">MFFLSILKSRRFVKFFFTSVFCVIVEMTFFTISVVIFYLNPLVASPIGQIIGFTLNFLINKFFTFNSKSGFKFFEVTNFVLIFTINIFVSTAILAFLIDNTKLHPTVLRIAVIVVMFFFNYFAISKFVFFK</sequence>
<evidence type="ECO:0000259" key="6">
    <source>
        <dbReference type="Pfam" id="PF04138"/>
    </source>
</evidence>
<evidence type="ECO:0000256" key="5">
    <source>
        <dbReference type="SAM" id="Phobius"/>
    </source>
</evidence>
<accession>A0A3M0Z132</accession>
<name>A0A3M0Z132_9BACT</name>
<reference evidence="7 8" key="1">
    <citation type="submission" date="2018-10" db="EMBL/GenBank/DDBJ databases">
        <title>Thermophilic Lithotrophy and Phototrophy in an Intertidal, Iron-rich, Geothermal Spring.</title>
        <authorList>
            <person name="Ward L.M."/>
            <person name="Idei A."/>
            <person name="Nakagawa M."/>
            <person name="Ueno Y."/>
            <person name="Fischer W."/>
            <person name="Mcglynn S.E."/>
        </authorList>
    </citation>
    <scope>NUCLEOTIDE SEQUENCE [LARGE SCALE GENOMIC DNA]</scope>
    <source>
        <strain evidence="7">J137</strain>
    </source>
</reference>
<feature type="transmembrane region" description="Helical" evidence="5">
    <location>
        <begin position="45"/>
        <end position="64"/>
    </location>
</feature>
<evidence type="ECO:0000313" key="8">
    <source>
        <dbReference type="Proteomes" id="UP000269410"/>
    </source>
</evidence>
<evidence type="ECO:0000256" key="2">
    <source>
        <dbReference type="ARBA" id="ARBA00022692"/>
    </source>
</evidence>
<comment type="caution">
    <text evidence="7">The sequence shown here is derived from an EMBL/GenBank/DDBJ whole genome shotgun (WGS) entry which is preliminary data.</text>
</comment>
<evidence type="ECO:0000256" key="3">
    <source>
        <dbReference type="ARBA" id="ARBA00022989"/>
    </source>
</evidence>
<keyword evidence="4 5" id="KW-0472">Membrane</keyword>
<feature type="domain" description="GtrA/DPMS transmembrane" evidence="6">
    <location>
        <begin position="14"/>
        <end position="129"/>
    </location>
</feature>
<evidence type="ECO:0000256" key="4">
    <source>
        <dbReference type="ARBA" id="ARBA00023136"/>
    </source>
</evidence>
<dbReference type="InterPro" id="IPR007267">
    <property type="entry name" value="GtrA_DPMS_TM"/>
</dbReference>